<keyword evidence="2" id="KW-1185">Reference proteome</keyword>
<dbReference type="Gene3D" id="3.50.50.60">
    <property type="entry name" value="FAD/NAD(P)-binding domain"/>
    <property type="match status" value="1"/>
</dbReference>
<accession>A0A409XEV2</accession>
<dbReference type="Pfam" id="PF13450">
    <property type="entry name" value="NAD_binding_8"/>
    <property type="match status" value="1"/>
</dbReference>
<dbReference type="EMBL" id="NHYD01001946">
    <property type="protein sequence ID" value="PPQ89167.1"/>
    <property type="molecule type" value="Genomic_DNA"/>
</dbReference>
<evidence type="ECO:0000313" key="1">
    <source>
        <dbReference type="EMBL" id="PPQ89167.1"/>
    </source>
</evidence>
<dbReference type="InterPro" id="IPR036188">
    <property type="entry name" value="FAD/NAD-bd_sf"/>
</dbReference>
<evidence type="ECO:0000313" key="2">
    <source>
        <dbReference type="Proteomes" id="UP000283269"/>
    </source>
</evidence>
<dbReference type="InParanoid" id="A0A409XEV2"/>
<evidence type="ECO:0008006" key="3">
    <source>
        <dbReference type="Google" id="ProtNLM"/>
    </source>
</evidence>
<comment type="caution">
    <text evidence="1">The sequence shown here is derived from an EMBL/GenBank/DDBJ whole genome shotgun (WGS) entry which is preliminary data.</text>
</comment>
<reference evidence="1 2" key="1">
    <citation type="journal article" date="2018" name="Evol. Lett.">
        <title>Horizontal gene cluster transfer increased hallucinogenic mushroom diversity.</title>
        <authorList>
            <person name="Reynolds H.T."/>
            <person name="Vijayakumar V."/>
            <person name="Gluck-Thaler E."/>
            <person name="Korotkin H.B."/>
            <person name="Matheny P.B."/>
            <person name="Slot J.C."/>
        </authorList>
    </citation>
    <scope>NUCLEOTIDE SEQUENCE [LARGE SCALE GENOMIC DNA]</scope>
    <source>
        <strain evidence="1 2">2631</strain>
    </source>
</reference>
<dbReference type="AlphaFoldDB" id="A0A409XEV2"/>
<protein>
    <recommendedName>
        <fullName evidence="3">Prenylcysteine lyase domain-containing protein</fullName>
    </recommendedName>
</protein>
<sequence>MAAMKIAVVGSGTAGCACASLLAKTYKSQTAAGASVPKVLLIEQGEVLGGQATSSNLDAEKYSASFLNDGV</sequence>
<gene>
    <name evidence="1" type="ORF">CVT25_006539</name>
</gene>
<dbReference type="Proteomes" id="UP000283269">
    <property type="component" value="Unassembled WGS sequence"/>
</dbReference>
<dbReference type="OrthoDB" id="2019015at2759"/>
<dbReference type="PROSITE" id="PS51257">
    <property type="entry name" value="PROKAR_LIPOPROTEIN"/>
    <property type="match status" value="1"/>
</dbReference>
<organism evidence="1 2">
    <name type="scientific">Psilocybe cyanescens</name>
    <dbReference type="NCBI Taxonomy" id="93625"/>
    <lineage>
        <taxon>Eukaryota</taxon>
        <taxon>Fungi</taxon>
        <taxon>Dikarya</taxon>
        <taxon>Basidiomycota</taxon>
        <taxon>Agaricomycotina</taxon>
        <taxon>Agaricomycetes</taxon>
        <taxon>Agaricomycetidae</taxon>
        <taxon>Agaricales</taxon>
        <taxon>Agaricineae</taxon>
        <taxon>Strophariaceae</taxon>
        <taxon>Psilocybe</taxon>
    </lineage>
</organism>
<proteinExistence type="predicted"/>
<name>A0A409XEV2_PSICY</name>
<dbReference type="SUPFAM" id="SSF51905">
    <property type="entry name" value="FAD/NAD(P)-binding domain"/>
    <property type="match status" value="1"/>
</dbReference>